<dbReference type="HOGENOM" id="CLU_251084_0_0_1"/>
<dbReference type="InterPro" id="IPR011990">
    <property type="entry name" value="TPR-like_helical_dom_sf"/>
</dbReference>
<reference evidence="9" key="1">
    <citation type="journal article" date="2006" name="Science">
        <title>Phytophthora genome sequences uncover evolutionary origins and mechanisms of pathogenesis.</title>
        <authorList>
            <person name="Tyler B.M."/>
            <person name="Tripathy S."/>
            <person name="Zhang X."/>
            <person name="Dehal P."/>
            <person name="Jiang R.H."/>
            <person name="Aerts A."/>
            <person name="Arredondo F.D."/>
            <person name="Baxter L."/>
            <person name="Bensasson D."/>
            <person name="Beynon J.L."/>
            <person name="Chapman J."/>
            <person name="Damasceno C.M."/>
            <person name="Dorrance A.E."/>
            <person name="Dou D."/>
            <person name="Dickerman A.W."/>
            <person name="Dubchak I.L."/>
            <person name="Garbelotto M."/>
            <person name="Gijzen M."/>
            <person name="Gordon S.G."/>
            <person name="Govers F."/>
            <person name="Grunwald N.J."/>
            <person name="Huang W."/>
            <person name="Ivors K.L."/>
            <person name="Jones R.W."/>
            <person name="Kamoun S."/>
            <person name="Krampis K."/>
            <person name="Lamour K.H."/>
            <person name="Lee M.K."/>
            <person name="McDonald W.H."/>
            <person name="Medina M."/>
            <person name="Meijer H.J."/>
            <person name="Nordberg E.K."/>
            <person name="Maclean D.J."/>
            <person name="Ospina-Giraldo M.D."/>
            <person name="Morris P.F."/>
            <person name="Phuntumart V."/>
            <person name="Putnam N.H."/>
            <person name="Rash S."/>
            <person name="Rose J.K."/>
            <person name="Sakihama Y."/>
            <person name="Salamov A.A."/>
            <person name="Savidor A."/>
            <person name="Scheuring C.F."/>
            <person name="Smith B.M."/>
            <person name="Sobral B.W."/>
            <person name="Terry A."/>
            <person name="Torto-Alalibo T.A."/>
            <person name="Win J."/>
            <person name="Xu Z."/>
            <person name="Zhang H."/>
            <person name="Grigoriev I.V."/>
            <person name="Rokhsar D.S."/>
            <person name="Boore J.L."/>
        </authorList>
    </citation>
    <scope>NUCLEOTIDE SEQUENCE [LARGE SCALE GENOMIC DNA]</scope>
    <source>
        <strain evidence="9">Pr102</strain>
    </source>
</reference>
<feature type="compositionally biased region" description="Low complexity" evidence="6">
    <location>
        <begin position="374"/>
        <end position="386"/>
    </location>
</feature>
<keyword evidence="1" id="KW-0479">Metal-binding</keyword>
<dbReference type="Pfam" id="PF13181">
    <property type="entry name" value="TPR_8"/>
    <property type="match status" value="1"/>
</dbReference>
<dbReference type="Pfam" id="PF08238">
    <property type="entry name" value="Sel1"/>
    <property type="match status" value="4"/>
</dbReference>
<organism evidence="8 9">
    <name type="scientific">Phytophthora ramorum</name>
    <name type="common">Sudden oak death agent</name>
    <dbReference type="NCBI Taxonomy" id="164328"/>
    <lineage>
        <taxon>Eukaryota</taxon>
        <taxon>Sar</taxon>
        <taxon>Stramenopiles</taxon>
        <taxon>Oomycota</taxon>
        <taxon>Peronosporomycetes</taxon>
        <taxon>Peronosporales</taxon>
        <taxon>Peronosporaceae</taxon>
        <taxon>Phytophthora</taxon>
    </lineage>
</organism>
<dbReference type="InParanoid" id="H3H2C7"/>
<reference evidence="8" key="2">
    <citation type="submission" date="2015-06" db="UniProtKB">
        <authorList>
            <consortium name="EnsemblProtists"/>
        </authorList>
    </citation>
    <scope>IDENTIFICATION</scope>
    <source>
        <strain evidence="8">Pr102</strain>
    </source>
</reference>
<feature type="region of interest" description="Disordered" evidence="6">
    <location>
        <begin position="50"/>
        <end position="87"/>
    </location>
</feature>
<dbReference type="InterPro" id="IPR002893">
    <property type="entry name" value="Znf_MYND"/>
</dbReference>
<dbReference type="Gene3D" id="1.25.40.10">
    <property type="entry name" value="Tetratricopeptide repeat domain"/>
    <property type="match status" value="3"/>
</dbReference>
<dbReference type="eggNOG" id="KOG1550">
    <property type="taxonomic scope" value="Eukaryota"/>
</dbReference>
<dbReference type="eggNOG" id="KOG4648">
    <property type="taxonomic scope" value="Eukaryota"/>
</dbReference>
<dbReference type="PROSITE" id="PS51257">
    <property type="entry name" value="PROKAR_LIPOPROTEIN"/>
    <property type="match status" value="1"/>
</dbReference>
<dbReference type="EMBL" id="DS566112">
    <property type="status" value="NOT_ANNOTATED_CDS"/>
    <property type="molecule type" value="Genomic_DNA"/>
</dbReference>
<feature type="domain" description="MYND-type" evidence="7">
    <location>
        <begin position="1210"/>
        <end position="1252"/>
    </location>
</feature>
<evidence type="ECO:0000259" key="7">
    <source>
        <dbReference type="PROSITE" id="PS50865"/>
    </source>
</evidence>
<feature type="region of interest" description="Disordered" evidence="6">
    <location>
        <begin position="1268"/>
        <end position="1298"/>
    </location>
</feature>
<dbReference type="InterPro" id="IPR006597">
    <property type="entry name" value="Sel1-like"/>
</dbReference>
<dbReference type="PANTHER" id="PTHR44200:SF1">
    <property type="entry name" value="DNAJ HOMOLOG SUBFAMILY C MEMBER 7"/>
    <property type="match status" value="1"/>
</dbReference>
<evidence type="ECO:0000256" key="1">
    <source>
        <dbReference type="ARBA" id="ARBA00022723"/>
    </source>
</evidence>
<dbReference type="GO" id="GO:0008270">
    <property type="term" value="F:zinc ion binding"/>
    <property type="evidence" value="ECO:0007669"/>
    <property type="project" value="UniProtKB-KW"/>
</dbReference>
<dbReference type="STRING" id="164328.H3H2C7"/>
<feature type="compositionally biased region" description="Basic residues" evidence="6">
    <location>
        <begin position="1040"/>
        <end position="1060"/>
    </location>
</feature>
<dbReference type="SUPFAM" id="SSF48452">
    <property type="entry name" value="TPR-like"/>
    <property type="match status" value="1"/>
</dbReference>
<dbReference type="Gene3D" id="3.30.40.10">
    <property type="entry name" value="Zinc/RING finger domain, C3HC4 (zinc finger)"/>
    <property type="match status" value="1"/>
</dbReference>
<dbReference type="Gene3D" id="6.10.140.2220">
    <property type="match status" value="1"/>
</dbReference>
<keyword evidence="2 4" id="KW-0863">Zinc-finger</keyword>
<feature type="compositionally biased region" description="Basic residues" evidence="6">
    <location>
        <begin position="400"/>
        <end position="409"/>
    </location>
</feature>
<keyword evidence="5" id="KW-0802">TPR repeat</keyword>
<dbReference type="SUPFAM" id="SSF81901">
    <property type="entry name" value="HCP-like"/>
    <property type="match status" value="1"/>
</dbReference>
<feature type="repeat" description="TPR" evidence="5">
    <location>
        <begin position="304"/>
        <end position="337"/>
    </location>
</feature>
<feature type="repeat" description="TPR" evidence="5">
    <location>
        <begin position="848"/>
        <end position="881"/>
    </location>
</feature>
<feature type="compositionally biased region" description="Basic and acidic residues" evidence="6">
    <location>
        <begin position="351"/>
        <end position="372"/>
    </location>
</feature>
<keyword evidence="9" id="KW-1185">Reference proteome</keyword>
<dbReference type="SMART" id="SM00028">
    <property type="entry name" value="TPR"/>
    <property type="match status" value="6"/>
</dbReference>
<dbReference type="SMART" id="SM00671">
    <property type="entry name" value="SEL1"/>
    <property type="match status" value="5"/>
</dbReference>
<evidence type="ECO:0000256" key="6">
    <source>
        <dbReference type="SAM" id="MobiDB-lite"/>
    </source>
</evidence>
<evidence type="ECO:0000313" key="9">
    <source>
        <dbReference type="Proteomes" id="UP000005238"/>
    </source>
</evidence>
<accession>H3H2C7</accession>
<dbReference type="PROSITE" id="PS50005">
    <property type="entry name" value="TPR"/>
    <property type="match status" value="3"/>
</dbReference>
<evidence type="ECO:0000256" key="2">
    <source>
        <dbReference type="ARBA" id="ARBA00022771"/>
    </source>
</evidence>
<dbReference type="PANTHER" id="PTHR44200">
    <property type="entry name" value="DNAJ HOMOLOG SUBFAMILY C MEMBER 7"/>
    <property type="match status" value="1"/>
</dbReference>
<sequence>MAKSGGDGGSSLESLANNAIAAGCLQAVMSMVHPELVKFVAFQKDRVARSDAETERSGGSSSRYFRRRDRGSKPTEGAEGSNLSPEQQTDLSFQLKFLRQHWHSHLRFYGLDRELPAVVQRALVYRNKVSHQSHLTLAQYENAIATFERLAEIIECNALIRQQIRDLVTKLLSFSSLGQAAGSKEQLAPAGNNPQVKQKRESQPDPVSVTPTPPPATLDQILQHNYLYEEEDPLWVDLKLIGNDYFKEENYTEAIEAYSQGLDVAPNQAVLFGNRAMCYLRLKEFECAREDAEDAMDADNYESVKYYRLLSEAMMGMQDYDEAKEVCTEGLELDPKDATLLSRQRAAEAMIEKEKKAAEEEKKRREQEERAKIKAANAAAEAAANRIQDETRPGKSNSKSNKKKNKSKKKAPEMELVRMINYQDVPAKWIETHTRGSRRLEIYQQGMESLVVAAKALLQVTDSIGTPGRSKLPLNRLVKEGMLNLRKAGEAGVAEAWFRLGVLYSSSVRKGMPLTADPREMMECFQKAAALRPFIKPPGNRVFPHQGVAEAENELGVCYRDGIPAPFVQADLEKAFQFFLRSAEHDYPVGQYHVAVAYSTGSGTTVDAFAARMWTSRAAQHGLPEAQQYLAQLFEKGYGGKRDERQAREWTLAANQNRLTDLLRGKEVFQAFYDAYLDEDSAGSGAEPGDIDFDDDDIQITKVSSYTPRATSSSDQMCWSGIYRPPSAVIDAEIQARAKAGGIMASKYLASEKLLGRVGDLLVAGDIKAALRDLKKADLIWERPKGVFSTATSSTDLLPKVLKEAGVSLQLNARDSDAAYVVGRWEMLSDQDIISHWKRCVKMHPNEAAFHFYLGAAYLTVELYNDAMDSMETALAIEKKPDWLYWFASPMLGLGMMDSAVSVLKEYVDTYPPDERFMPDAYYSLGALYLKQFNHAMATVYHELGQMAESVAVRFPAFHPRVLIDIPKETLRSGMKKNGYMESSVIASVLAENMVECGFCKCMIKPTQLLGHKLSKCPRRTVVCQDCNDRMVFDALQAHRQAKHHSAAKSKGKGKGKKRAQPVPAPNAAAKASDTNSAIKQAGKRDVTMPKFHFAGAILEITKGKSSSKHTVFTLKTAVGQRWTLRVNHNSEPGISKAIDGAAVDNSMLVFWRRSPSLEMIDRRALTVPMDGEKHGQDVTIYVLKCSIQSLAFERCQLRHNTYVENGLLCSACNIPPFPGESFSGCSACKAVKYCSRDCQRSHWKRIHRHLCPNAVLLGHCTTMSEDVTPDERAGPNASKTAKKQQQPPAKQVSVTSRHEETVYVENTLEILEGILGTVKANGNNTSSDVAEYYMLPPRDPSRPGNISGSFRIFHRGARAKELVAEFCIGYLISAPTLLQQQELHYFFQIPPHNPLKLKHDATEVFLDKCKAHKDDASGRGFRLAMELPLASYSLPAIAELLDYLLSNTNRDRFPLGMKAASRVIFTAASRSCSSVMSEDERSTRDSIWKIRPSALTWEKTVKLKLTLHGEELQEIRAEVHVRVQSRYQVPLLHERRTAGELRRDDVFDQDRPHKVLDRPATSGVHGDVPSSQQLVCAGLCIVASDQTRRLLQRQFAFPFLGSSTSLLFVGAIGSSS</sequence>
<dbReference type="InterPro" id="IPR013083">
    <property type="entry name" value="Znf_RING/FYVE/PHD"/>
</dbReference>
<name>H3H2C7_PHYRM</name>
<feature type="region of interest" description="Disordered" evidence="6">
    <location>
        <begin position="183"/>
        <end position="215"/>
    </location>
</feature>
<dbReference type="VEuPathDB" id="FungiDB:KRP23_753"/>
<dbReference type="VEuPathDB" id="FungiDB:KRP22_6348"/>
<dbReference type="SUPFAM" id="SSF144232">
    <property type="entry name" value="HIT/MYND zinc finger-like"/>
    <property type="match status" value="1"/>
</dbReference>
<evidence type="ECO:0000256" key="4">
    <source>
        <dbReference type="PROSITE-ProRule" id="PRU00134"/>
    </source>
</evidence>
<dbReference type="Proteomes" id="UP000005238">
    <property type="component" value="Unassembled WGS sequence"/>
</dbReference>
<keyword evidence="3" id="KW-0862">Zinc</keyword>
<evidence type="ECO:0000313" key="8">
    <source>
        <dbReference type="EnsemblProtists" id="Phyra84519"/>
    </source>
</evidence>
<feature type="region of interest" description="Disordered" evidence="6">
    <location>
        <begin position="351"/>
        <end position="413"/>
    </location>
</feature>
<dbReference type="EnsemblProtists" id="Phyra84519">
    <property type="protein sequence ID" value="Phyra84519"/>
    <property type="gene ID" value="Phyra84519"/>
</dbReference>
<dbReference type="PROSITE" id="PS01360">
    <property type="entry name" value="ZF_MYND_1"/>
    <property type="match status" value="1"/>
</dbReference>
<dbReference type="PROSITE" id="PS50865">
    <property type="entry name" value="ZF_MYND_2"/>
    <property type="match status" value="1"/>
</dbReference>
<dbReference type="InterPro" id="IPR052758">
    <property type="entry name" value="SRC_co-chaperone"/>
</dbReference>
<feature type="repeat" description="TPR" evidence="5">
    <location>
        <begin position="235"/>
        <end position="268"/>
    </location>
</feature>
<dbReference type="OMA" id="FPHQGVA"/>
<feature type="region of interest" description="Disordered" evidence="6">
    <location>
        <begin position="1039"/>
        <end position="1082"/>
    </location>
</feature>
<evidence type="ECO:0000256" key="3">
    <source>
        <dbReference type="ARBA" id="ARBA00022833"/>
    </source>
</evidence>
<dbReference type="InterPro" id="IPR019734">
    <property type="entry name" value="TPR_rpt"/>
</dbReference>
<protein>
    <recommendedName>
        <fullName evidence="7">MYND-type domain-containing protein</fullName>
    </recommendedName>
</protein>
<evidence type="ECO:0000256" key="5">
    <source>
        <dbReference type="PROSITE-ProRule" id="PRU00339"/>
    </source>
</evidence>
<dbReference type="Pfam" id="PF01753">
    <property type="entry name" value="zf-MYND"/>
    <property type="match status" value="1"/>
</dbReference>
<proteinExistence type="predicted"/>